<name>A0A1F8CTJ5_9BACT</name>
<protein>
    <submittedName>
        <fullName evidence="2">Uncharacterized protein</fullName>
    </submittedName>
</protein>
<gene>
    <name evidence="2" type="ORF">A2382_02800</name>
</gene>
<comment type="caution">
    <text evidence="2">The sequence shown here is derived from an EMBL/GenBank/DDBJ whole genome shotgun (WGS) entry which is preliminary data.</text>
</comment>
<dbReference type="EMBL" id="MGHY01000019">
    <property type="protein sequence ID" value="OGM79139.1"/>
    <property type="molecule type" value="Genomic_DNA"/>
</dbReference>
<proteinExistence type="predicted"/>
<feature type="region of interest" description="Disordered" evidence="1">
    <location>
        <begin position="1"/>
        <end position="21"/>
    </location>
</feature>
<accession>A0A1F8CTJ5</accession>
<evidence type="ECO:0000313" key="2">
    <source>
        <dbReference type="EMBL" id="OGM79139.1"/>
    </source>
</evidence>
<evidence type="ECO:0000313" key="3">
    <source>
        <dbReference type="Proteomes" id="UP000178999"/>
    </source>
</evidence>
<evidence type="ECO:0000256" key="1">
    <source>
        <dbReference type="SAM" id="MobiDB-lite"/>
    </source>
</evidence>
<sequence>MSVERDNSEGRGHGADRHVEGVERDMYEEMKASLSKSSPQQLQAEAFERIFKNLKGVGQVKKQTY</sequence>
<reference evidence="2 3" key="1">
    <citation type="journal article" date="2016" name="Nat. Commun.">
        <title>Thousands of microbial genomes shed light on interconnected biogeochemical processes in an aquifer system.</title>
        <authorList>
            <person name="Anantharaman K."/>
            <person name="Brown C.T."/>
            <person name="Hug L.A."/>
            <person name="Sharon I."/>
            <person name="Castelle C.J."/>
            <person name="Probst A.J."/>
            <person name="Thomas B.C."/>
            <person name="Singh A."/>
            <person name="Wilkins M.J."/>
            <person name="Karaoz U."/>
            <person name="Brodie E.L."/>
            <person name="Williams K.H."/>
            <person name="Hubbard S.S."/>
            <person name="Banfield J.F."/>
        </authorList>
    </citation>
    <scope>NUCLEOTIDE SEQUENCE [LARGE SCALE GENOMIC DNA]</scope>
</reference>
<dbReference type="AlphaFoldDB" id="A0A1F8CTJ5"/>
<dbReference type="Proteomes" id="UP000178999">
    <property type="component" value="Unassembled WGS sequence"/>
</dbReference>
<organism evidence="2 3">
    <name type="scientific">Candidatus Woesebacteria bacterium RIFOXYB1_FULL_38_16</name>
    <dbReference type="NCBI Taxonomy" id="1802538"/>
    <lineage>
        <taxon>Bacteria</taxon>
        <taxon>Candidatus Woeseibacteriota</taxon>
    </lineage>
</organism>